<sequence length="86" mass="9431">MLVRTSTVLYALYIAAQGAAKQSPLDKYPHVHVDQDPITIRCGTAPNTKECPAIFKCTAPPNCERYFRGVYDEGCIGNCVPEMPAI</sequence>
<comment type="caution">
    <text evidence="2">The sequence shown here is derived from an EMBL/GenBank/DDBJ whole genome shotgun (WGS) entry which is preliminary data.</text>
</comment>
<dbReference type="Proteomes" id="UP000030106">
    <property type="component" value="Unassembled WGS sequence"/>
</dbReference>
<accession>A0A0A2VK91</accession>
<evidence type="ECO:0000256" key="1">
    <source>
        <dbReference type="SAM" id="SignalP"/>
    </source>
</evidence>
<gene>
    <name evidence="2" type="ORF">BBAD15_g6631</name>
</gene>
<organism evidence="2 3">
    <name type="scientific">Beauveria bassiana D1-5</name>
    <dbReference type="NCBI Taxonomy" id="1245745"/>
    <lineage>
        <taxon>Eukaryota</taxon>
        <taxon>Fungi</taxon>
        <taxon>Dikarya</taxon>
        <taxon>Ascomycota</taxon>
        <taxon>Pezizomycotina</taxon>
        <taxon>Sordariomycetes</taxon>
        <taxon>Hypocreomycetidae</taxon>
        <taxon>Hypocreales</taxon>
        <taxon>Cordycipitaceae</taxon>
        <taxon>Beauveria</taxon>
    </lineage>
</organism>
<evidence type="ECO:0000313" key="3">
    <source>
        <dbReference type="Proteomes" id="UP000030106"/>
    </source>
</evidence>
<name>A0A0A2VK91_BEABA</name>
<dbReference type="EMBL" id="ANFO01000612">
    <property type="protein sequence ID" value="KGQ08033.1"/>
    <property type="molecule type" value="Genomic_DNA"/>
</dbReference>
<feature type="chain" id="PRO_5001995649" evidence="1">
    <location>
        <begin position="21"/>
        <end position="86"/>
    </location>
</feature>
<protein>
    <submittedName>
        <fullName evidence="2">Uncharacterized protein</fullName>
    </submittedName>
</protein>
<feature type="signal peptide" evidence="1">
    <location>
        <begin position="1"/>
        <end position="20"/>
    </location>
</feature>
<reference evidence="2 3" key="1">
    <citation type="submission" date="2012-10" db="EMBL/GenBank/DDBJ databases">
        <title>Genome sequencing and analysis of entomopathogenic fungi Beauveria bassiana D1-5.</title>
        <authorList>
            <person name="Li Q."/>
            <person name="Wang L."/>
            <person name="Zhang Z."/>
            <person name="Wang Q."/>
            <person name="Ren J."/>
            <person name="Wang M."/>
            <person name="Xu W."/>
            <person name="Wang J."/>
            <person name="Lu Y."/>
            <person name="Du Q."/>
            <person name="Sun Z."/>
        </authorList>
    </citation>
    <scope>NUCLEOTIDE SEQUENCE [LARGE SCALE GENOMIC DNA]</scope>
    <source>
        <strain evidence="2 3">D1-5</strain>
    </source>
</reference>
<dbReference type="HOGENOM" id="CLU_2497550_0_0_1"/>
<evidence type="ECO:0000313" key="2">
    <source>
        <dbReference type="EMBL" id="KGQ08033.1"/>
    </source>
</evidence>
<dbReference type="OrthoDB" id="4859413at2759"/>
<dbReference type="AlphaFoldDB" id="A0A0A2VK91"/>
<keyword evidence="1" id="KW-0732">Signal</keyword>
<proteinExistence type="predicted"/>